<accession>A0ABR8KF77</accession>
<comment type="caution">
    <text evidence="2">The sequence shown here is derived from an EMBL/GenBank/DDBJ whole genome shotgun (WGS) entry which is preliminary data.</text>
</comment>
<dbReference type="Proteomes" id="UP000637383">
    <property type="component" value="Unassembled WGS sequence"/>
</dbReference>
<gene>
    <name evidence="2" type="ORF">H6H03_26420</name>
</gene>
<keyword evidence="1" id="KW-0732">Signal</keyword>
<keyword evidence="3" id="KW-1185">Reference proteome</keyword>
<evidence type="ECO:0000256" key="1">
    <source>
        <dbReference type="SAM" id="SignalP"/>
    </source>
</evidence>
<name>A0ABR8KF77_9NOSO</name>
<dbReference type="RefSeq" id="WP_190957966.1">
    <property type="nucleotide sequence ID" value="NZ_JACJTU010000031.1"/>
</dbReference>
<reference evidence="2 3" key="1">
    <citation type="journal article" date="2020" name="ISME J.">
        <title>Comparative genomics reveals insights into cyanobacterial evolution and habitat adaptation.</title>
        <authorList>
            <person name="Chen M.Y."/>
            <person name="Teng W.K."/>
            <person name="Zhao L."/>
            <person name="Hu C.X."/>
            <person name="Zhou Y.K."/>
            <person name="Han B.P."/>
            <person name="Song L.R."/>
            <person name="Shu W.S."/>
        </authorList>
    </citation>
    <scope>NUCLEOTIDE SEQUENCE [LARGE SCALE GENOMIC DNA]</scope>
    <source>
        <strain evidence="2 3">FACHB-159</strain>
    </source>
</reference>
<evidence type="ECO:0000313" key="3">
    <source>
        <dbReference type="Proteomes" id="UP000637383"/>
    </source>
</evidence>
<dbReference type="EMBL" id="JACJTU010000031">
    <property type="protein sequence ID" value="MBD2737379.1"/>
    <property type="molecule type" value="Genomic_DNA"/>
</dbReference>
<feature type="signal peptide" evidence="1">
    <location>
        <begin position="1"/>
        <end position="25"/>
    </location>
</feature>
<sequence length="428" mass="46314">MLKLKTLLLIGFTALTIATSIETQAQTPTETHTLGQYEVKIPDWSKITWDNLPPVQQPGYLSIPPELIAKFGYDPSRSWSAGQKVDSVVMLGDVEDALKMSSLSLEDISAIVALDSKLTLKDLGLMQWQTPKTLVKAIPTLGNLDISQVPPIYDLFTQVAEGKRGLGERGKLGEIAQDNWPGAKSNRPNRNSTKIAASGNISQILESNPRAANTPLGKLDLSRYPIKSVPFLTQTQLARFLGWQQSYINQVPGLNKVPFDKMPQPINTGFNVIGIASLVLGKAENGDTTVGSNYFISGSINRSSATVPVACESRKECSYMELGDLAGQQGELYGKRWASGSSQKVKGGFGLLGKVNGGREPTGRLVYGSAFKVVLTGVNESKGTADFGLFFRICANIPFQGKTCTPYFIGPVPWMPVSENELVILGTQ</sequence>
<evidence type="ECO:0000313" key="2">
    <source>
        <dbReference type="EMBL" id="MBD2737379.1"/>
    </source>
</evidence>
<organism evidence="2 3">
    <name type="scientific">Nostoc paludosum FACHB-159</name>
    <dbReference type="NCBI Taxonomy" id="2692908"/>
    <lineage>
        <taxon>Bacteria</taxon>
        <taxon>Bacillati</taxon>
        <taxon>Cyanobacteriota</taxon>
        <taxon>Cyanophyceae</taxon>
        <taxon>Nostocales</taxon>
        <taxon>Nostocaceae</taxon>
        <taxon>Nostoc</taxon>
    </lineage>
</organism>
<proteinExistence type="predicted"/>
<protein>
    <submittedName>
        <fullName evidence="2">Uncharacterized protein</fullName>
    </submittedName>
</protein>
<feature type="chain" id="PRO_5045361673" evidence="1">
    <location>
        <begin position="26"/>
        <end position="428"/>
    </location>
</feature>